<keyword evidence="4" id="KW-1185">Reference proteome</keyword>
<keyword evidence="1" id="KW-0732">Signal</keyword>
<dbReference type="EMBL" id="CP049257">
    <property type="protein sequence ID" value="QIG41412.1"/>
    <property type="molecule type" value="Genomic_DNA"/>
</dbReference>
<evidence type="ECO:0000259" key="2">
    <source>
        <dbReference type="Pfam" id="PF14016"/>
    </source>
</evidence>
<dbReference type="Pfam" id="PF14016">
    <property type="entry name" value="DUF4232"/>
    <property type="match status" value="1"/>
</dbReference>
<dbReference type="Proteomes" id="UP000502996">
    <property type="component" value="Chromosome"/>
</dbReference>
<organism evidence="3 4">
    <name type="scientific">Nocardioides anomalus</name>
    <dbReference type="NCBI Taxonomy" id="2712223"/>
    <lineage>
        <taxon>Bacteria</taxon>
        <taxon>Bacillati</taxon>
        <taxon>Actinomycetota</taxon>
        <taxon>Actinomycetes</taxon>
        <taxon>Propionibacteriales</taxon>
        <taxon>Nocardioidaceae</taxon>
        <taxon>Nocardioides</taxon>
    </lineage>
</organism>
<protein>
    <submittedName>
        <fullName evidence="3">DUF4232 domain-containing protein</fullName>
    </submittedName>
</protein>
<dbReference type="RefSeq" id="WP_165227727.1">
    <property type="nucleotide sequence ID" value="NZ_CP049257.1"/>
</dbReference>
<feature type="signal peptide" evidence="1">
    <location>
        <begin position="1"/>
        <end position="24"/>
    </location>
</feature>
<gene>
    <name evidence="3" type="ORF">G5V58_00275</name>
</gene>
<dbReference type="InterPro" id="IPR025326">
    <property type="entry name" value="DUF4232"/>
</dbReference>
<feature type="chain" id="PRO_5026058865" evidence="1">
    <location>
        <begin position="25"/>
        <end position="163"/>
    </location>
</feature>
<evidence type="ECO:0000256" key="1">
    <source>
        <dbReference type="SAM" id="SignalP"/>
    </source>
</evidence>
<evidence type="ECO:0000313" key="4">
    <source>
        <dbReference type="Proteomes" id="UP000502996"/>
    </source>
</evidence>
<name>A0A6G6W867_9ACTN</name>
<dbReference type="KEGG" id="nano:G5V58_00275"/>
<evidence type="ECO:0000313" key="3">
    <source>
        <dbReference type="EMBL" id="QIG41412.1"/>
    </source>
</evidence>
<feature type="domain" description="DUF4232" evidence="2">
    <location>
        <begin position="30"/>
        <end position="153"/>
    </location>
</feature>
<reference evidence="3 4" key="1">
    <citation type="submission" date="2020-02" db="EMBL/GenBank/DDBJ databases">
        <title>Full genome sequence of Nocardioides sp. R-3366.</title>
        <authorList>
            <person name="Im W.-T."/>
        </authorList>
    </citation>
    <scope>NUCLEOTIDE SEQUENCE [LARGE SCALE GENOMIC DNA]</scope>
    <source>
        <strain evidence="3 4">R-3366</strain>
    </source>
</reference>
<sequence>MILKLMVAGAAVAGALTTVAPAQAATTPECDNGNVTASYRGGEGATSHVYGRIVLKNTSDETCTVQGYGGLSYVGGGKGKQVGAAADRTPSRTPKVTLAPGEKVAQQVVETSTGPYSKKQCRPMPVDGFRVYVPDETRSQFIAHPTTGCANPAVHLLAHKAFH</sequence>
<proteinExistence type="predicted"/>
<dbReference type="AlphaFoldDB" id="A0A6G6W867"/>
<accession>A0A6G6W867</accession>